<dbReference type="GO" id="GO:0051536">
    <property type="term" value="F:iron-sulfur cluster binding"/>
    <property type="evidence" value="ECO:0007669"/>
    <property type="project" value="InterPro"/>
</dbReference>
<evidence type="ECO:0000259" key="1">
    <source>
        <dbReference type="Pfam" id="PF01106"/>
    </source>
</evidence>
<reference evidence="2 3" key="1">
    <citation type="journal article" date="2019" name="Nat. Microbiol.">
        <title>Wide diversity of methane and short-chain alkane metabolisms in uncultured archaea.</title>
        <authorList>
            <person name="Borrel G."/>
            <person name="Adam P.S."/>
            <person name="McKay L.J."/>
            <person name="Chen L.X."/>
            <person name="Sierra-Garcia I.N."/>
            <person name="Sieber C.M."/>
            <person name="Letourneur Q."/>
            <person name="Ghozlane A."/>
            <person name="Andersen G.L."/>
            <person name="Li W.J."/>
            <person name="Hallam S.J."/>
            <person name="Muyzer G."/>
            <person name="de Oliveira V.M."/>
            <person name="Inskeep W.P."/>
            <person name="Banfield J.F."/>
            <person name="Gribaldo S."/>
        </authorList>
    </citation>
    <scope>NUCLEOTIDE SEQUENCE [LARGE SCALE GENOMIC DNA]</scope>
    <source>
        <strain evidence="2">NM1b</strain>
    </source>
</reference>
<dbReference type="GO" id="GO:0005506">
    <property type="term" value="F:iron ion binding"/>
    <property type="evidence" value="ECO:0007669"/>
    <property type="project" value="InterPro"/>
</dbReference>
<protein>
    <submittedName>
        <fullName evidence="2">NifU family protein</fullName>
    </submittedName>
</protein>
<evidence type="ECO:0000313" key="3">
    <source>
        <dbReference type="Proteomes" id="UP000320766"/>
    </source>
</evidence>
<dbReference type="GO" id="GO:0016226">
    <property type="term" value="P:iron-sulfur cluster assembly"/>
    <property type="evidence" value="ECO:0007669"/>
    <property type="project" value="InterPro"/>
</dbReference>
<proteinExistence type="predicted"/>
<dbReference type="Proteomes" id="UP000320766">
    <property type="component" value="Unassembled WGS sequence"/>
</dbReference>
<comment type="caution">
    <text evidence="2">The sequence shown here is derived from an EMBL/GenBank/DDBJ whole genome shotgun (WGS) entry which is preliminary data.</text>
</comment>
<dbReference type="InterPro" id="IPR001075">
    <property type="entry name" value="NIF_FeS_clus_asmbl_NifU_C"/>
</dbReference>
<dbReference type="EMBL" id="RXIL01000068">
    <property type="protein sequence ID" value="RZN69766.1"/>
    <property type="molecule type" value="Genomic_DNA"/>
</dbReference>
<name>A0A520KWU7_9EURY</name>
<dbReference type="Pfam" id="PF01106">
    <property type="entry name" value="NifU"/>
    <property type="match status" value="1"/>
</dbReference>
<dbReference type="AlphaFoldDB" id="A0A520KWU7"/>
<accession>A0A520KWU7</accession>
<gene>
    <name evidence="2" type="ORF">EF807_04130</name>
</gene>
<evidence type="ECO:0000313" key="2">
    <source>
        <dbReference type="EMBL" id="RZN69766.1"/>
    </source>
</evidence>
<dbReference type="SUPFAM" id="SSF117916">
    <property type="entry name" value="Fe-S cluster assembly (FSCA) domain-like"/>
    <property type="match status" value="1"/>
</dbReference>
<sequence>MLEKVKEIIEKEIKPALAMEGGSVELLDVEDGTVKVRLSGSCAGCPMSQYTVKNFVESTIKRQIPEVKEVVAVDDLRDKFGARRIC</sequence>
<organism evidence="2 3">
    <name type="scientific">Candidatus Methanolliviera hydrocarbonicum</name>
    <dbReference type="NCBI Taxonomy" id="2491085"/>
    <lineage>
        <taxon>Archaea</taxon>
        <taxon>Methanobacteriati</taxon>
        <taxon>Methanobacteriota</taxon>
        <taxon>Candidatus Methanoliparia</taxon>
        <taxon>Candidatus Methanoliparales</taxon>
        <taxon>Candidatus Methanollivieraceae</taxon>
        <taxon>Candidatus Methanolliviera</taxon>
    </lineage>
</organism>
<dbReference type="InterPro" id="IPR034904">
    <property type="entry name" value="FSCA_dom_sf"/>
</dbReference>
<feature type="domain" description="NIF system FeS cluster assembly NifU C-terminal" evidence="1">
    <location>
        <begin position="5"/>
        <end position="71"/>
    </location>
</feature>
<dbReference type="Gene3D" id="3.30.300.130">
    <property type="entry name" value="Fe-S cluster assembly (FSCA)"/>
    <property type="match status" value="1"/>
</dbReference>
<dbReference type="PANTHER" id="PTHR11178">
    <property type="entry name" value="IRON-SULFUR CLUSTER SCAFFOLD PROTEIN NFU-RELATED"/>
    <property type="match status" value="1"/>
</dbReference>